<accession>A0A820CZR9</accession>
<dbReference type="Gene3D" id="2.60.40.1180">
    <property type="entry name" value="Golgi alpha-mannosidase II"/>
    <property type="match status" value="1"/>
</dbReference>
<organism evidence="2 3">
    <name type="scientific">Adineta steineri</name>
    <dbReference type="NCBI Taxonomy" id="433720"/>
    <lineage>
        <taxon>Eukaryota</taxon>
        <taxon>Metazoa</taxon>
        <taxon>Spiralia</taxon>
        <taxon>Gnathifera</taxon>
        <taxon>Rotifera</taxon>
        <taxon>Eurotatoria</taxon>
        <taxon>Bdelloidea</taxon>
        <taxon>Adinetida</taxon>
        <taxon>Adinetidae</taxon>
        <taxon>Adineta</taxon>
    </lineage>
</organism>
<feature type="domain" description="Alpha galactosidase C-terminal" evidence="1">
    <location>
        <begin position="24"/>
        <end position="93"/>
    </location>
</feature>
<sequence length="104" mass="12141">IYHENMSQFDSTPHTLRFTPSRFHAVVLLNRLNTTSNITLDFKDLFGNALSPHPPYPVWTVYIRDLWLHEDLGKFNETWQATNVPGHGVRMVTVLLDNTTNFHY</sequence>
<proteinExistence type="predicted"/>
<dbReference type="Pfam" id="PF17801">
    <property type="entry name" value="Melibiase_C"/>
    <property type="match status" value="1"/>
</dbReference>
<evidence type="ECO:0000313" key="3">
    <source>
        <dbReference type="Proteomes" id="UP000663881"/>
    </source>
</evidence>
<dbReference type="EMBL" id="CAJOAY010010120">
    <property type="protein sequence ID" value="CAF4216432.1"/>
    <property type="molecule type" value="Genomic_DNA"/>
</dbReference>
<comment type="caution">
    <text evidence="2">The sequence shown here is derived from an EMBL/GenBank/DDBJ whole genome shotgun (WGS) entry which is preliminary data.</text>
</comment>
<reference evidence="2" key="1">
    <citation type="submission" date="2021-02" db="EMBL/GenBank/DDBJ databases">
        <authorList>
            <person name="Nowell W R."/>
        </authorList>
    </citation>
    <scope>NUCLEOTIDE SEQUENCE</scope>
</reference>
<dbReference type="InterPro" id="IPR041233">
    <property type="entry name" value="Melibiase_C"/>
</dbReference>
<gene>
    <name evidence="2" type="ORF">OKA104_LOCUS41803</name>
</gene>
<dbReference type="SUPFAM" id="SSF51011">
    <property type="entry name" value="Glycosyl hydrolase domain"/>
    <property type="match status" value="1"/>
</dbReference>
<evidence type="ECO:0000259" key="1">
    <source>
        <dbReference type="Pfam" id="PF17801"/>
    </source>
</evidence>
<dbReference type="AlphaFoldDB" id="A0A820CZR9"/>
<name>A0A820CZR9_9BILA</name>
<evidence type="ECO:0000313" key="2">
    <source>
        <dbReference type="EMBL" id="CAF4216432.1"/>
    </source>
</evidence>
<dbReference type="InterPro" id="IPR013780">
    <property type="entry name" value="Glyco_hydro_b"/>
</dbReference>
<protein>
    <recommendedName>
        <fullName evidence="1">Alpha galactosidase C-terminal domain-containing protein</fullName>
    </recommendedName>
</protein>
<dbReference type="Proteomes" id="UP000663881">
    <property type="component" value="Unassembled WGS sequence"/>
</dbReference>
<feature type="non-terminal residue" evidence="2">
    <location>
        <position position="1"/>
    </location>
</feature>